<dbReference type="Pfam" id="PF00331">
    <property type="entry name" value="Glyco_hydro_10"/>
    <property type="match status" value="1"/>
</dbReference>
<dbReference type="GO" id="GO:0045493">
    <property type="term" value="P:xylan catabolic process"/>
    <property type="evidence" value="ECO:0007669"/>
    <property type="project" value="UniProtKB-KW"/>
</dbReference>
<keyword evidence="5 9" id="KW-0378">Hydrolase</keyword>
<dbReference type="RefSeq" id="WP_179490383.1">
    <property type="nucleotide sequence ID" value="NZ_JACCCW010000002.1"/>
</dbReference>
<sequence length="366" mass="40624">MNRRDFLTALGATVATKWMSLEVTAQAAAAPLKQLAAQKGLMFGSSLAMKYFDQLSAYKQLFVSQCDIATPEFQMKWNSLSRQPGVYDFAAADQFVAFCVANHIKVRGHTLVWHDSMPAWVPGQLSPTTARAVMLDHIRVVAEHFAGKLYSWDVVNEVLDPGSQRPDGLRASPWLKNIGVDYIEQAFRATAAADPKALLVWNENYLEVSNGFGDAKRKAMLIQLDTMLARSVPIHGIGLEAHLRGDQANVLGDASYEVFLDELAKRGMKIFITELDIQDASFSADFRMRDKEVADVYGKFLTASLRQPAVKGVVTWGLSDSFSWISGYRPRKDGLPVRPLAFDVNCQPKPAYYAIAESLEKAPRRG</sequence>
<evidence type="ECO:0000313" key="12">
    <source>
        <dbReference type="Proteomes" id="UP000589520"/>
    </source>
</evidence>
<dbReference type="PANTHER" id="PTHR31490">
    <property type="entry name" value="GLYCOSYL HYDROLASE"/>
    <property type="match status" value="1"/>
</dbReference>
<proteinExistence type="inferred from homology"/>
<dbReference type="AlphaFoldDB" id="A0A7Y9PI92"/>
<evidence type="ECO:0000256" key="7">
    <source>
        <dbReference type="ARBA" id="ARBA00023295"/>
    </source>
</evidence>
<dbReference type="InterPro" id="IPR001000">
    <property type="entry name" value="GH10_dom"/>
</dbReference>
<keyword evidence="12" id="KW-1185">Reference proteome</keyword>
<dbReference type="EMBL" id="JACCCW010000002">
    <property type="protein sequence ID" value="NYF79608.1"/>
    <property type="molecule type" value="Genomic_DNA"/>
</dbReference>
<dbReference type="InterPro" id="IPR044846">
    <property type="entry name" value="GH10"/>
</dbReference>
<evidence type="ECO:0000256" key="8">
    <source>
        <dbReference type="ARBA" id="ARBA00023326"/>
    </source>
</evidence>
<keyword evidence="8 9" id="KW-0624">Polysaccharide degradation</keyword>
<protein>
    <recommendedName>
        <fullName evidence="9">Beta-xylanase</fullName>
        <ecNumber evidence="9">3.2.1.8</ecNumber>
    </recommendedName>
</protein>
<feature type="domain" description="GH10" evidence="10">
    <location>
        <begin position="26"/>
        <end position="358"/>
    </location>
</feature>
<dbReference type="SMART" id="SM00633">
    <property type="entry name" value="Glyco_10"/>
    <property type="match status" value="1"/>
</dbReference>
<evidence type="ECO:0000256" key="5">
    <source>
        <dbReference type="ARBA" id="ARBA00022801"/>
    </source>
</evidence>
<dbReference type="EC" id="3.2.1.8" evidence="9"/>
<evidence type="ECO:0000256" key="3">
    <source>
        <dbReference type="ARBA" id="ARBA00022651"/>
    </source>
</evidence>
<organism evidence="11 12">
    <name type="scientific">Granulicella arctica</name>
    <dbReference type="NCBI Taxonomy" id="940613"/>
    <lineage>
        <taxon>Bacteria</taxon>
        <taxon>Pseudomonadati</taxon>
        <taxon>Acidobacteriota</taxon>
        <taxon>Terriglobia</taxon>
        <taxon>Terriglobales</taxon>
        <taxon>Acidobacteriaceae</taxon>
        <taxon>Granulicella</taxon>
    </lineage>
</organism>
<dbReference type="SUPFAM" id="SSF51445">
    <property type="entry name" value="(Trans)glycosidases"/>
    <property type="match status" value="1"/>
</dbReference>
<gene>
    <name evidence="11" type="ORF">HDF17_001928</name>
</gene>
<evidence type="ECO:0000256" key="2">
    <source>
        <dbReference type="ARBA" id="ARBA00007495"/>
    </source>
</evidence>
<comment type="catalytic activity">
    <reaction evidence="1 9">
        <text>Endohydrolysis of (1-&gt;4)-beta-D-xylosidic linkages in xylans.</text>
        <dbReference type="EC" id="3.2.1.8"/>
    </reaction>
</comment>
<comment type="similarity">
    <text evidence="2 9">Belongs to the glycosyl hydrolase 10 (cellulase F) family.</text>
</comment>
<reference evidence="11 12" key="1">
    <citation type="submission" date="2020-07" db="EMBL/GenBank/DDBJ databases">
        <title>Genomic Encyclopedia of Type Strains, Phase IV (KMG-V): Genome sequencing to study the core and pangenomes of soil and plant-associated prokaryotes.</title>
        <authorList>
            <person name="Whitman W."/>
        </authorList>
    </citation>
    <scope>NUCLEOTIDE SEQUENCE [LARGE SCALE GENOMIC DNA]</scope>
    <source>
        <strain evidence="11 12">X4EP2</strain>
    </source>
</reference>
<dbReference type="InterPro" id="IPR017853">
    <property type="entry name" value="GH"/>
</dbReference>
<keyword evidence="7 9" id="KW-0326">Glycosidase</keyword>
<dbReference type="PANTHER" id="PTHR31490:SF88">
    <property type="entry name" value="BETA-XYLANASE"/>
    <property type="match status" value="1"/>
</dbReference>
<dbReference type="PROSITE" id="PS51760">
    <property type="entry name" value="GH10_2"/>
    <property type="match status" value="1"/>
</dbReference>
<keyword evidence="4" id="KW-0732">Signal</keyword>
<keyword evidence="6 9" id="KW-0119">Carbohydrate metabolism</keyword>
<evidence type="ECO:0000313" key="11">
    <source>
        <dbReference type="EMBL" id="NYF79608.1"/>
    </source>
</evidence>
<dbReference type="Gene3D" id="3.20.20.80">
    <property type="entry name" value="Glycosidases"/>
    <property type="match status" value="1"/>
</dbReference>
<comment type="caution">
    <text evidence="11">The sequence shown here is derived from an EMBL/GenBank/DDBJ whole genome shotgun (WGS) entry which is preliminary data.</text>
</comment>
<accession>A0A7Y9PI92</accession>
<dbReference type="GO" id="GO:0031176">
    <property type="term" value="F:endo-1,4-beta-xylanase activity"/>
    <property type="evidence" value="ECO:0007669"/>
    <property type="project" value="UniProtKB-EC"/>
</dbReference>
<keyword evidence="3 11" id="KW-0858">Xylan degradation</keyword>
<evidence type="ECO:0000256" key="4">
    <source>
        <dbReference type="ARBA" id="ARBA00022729"/>
    </source>
</evidence>
<evidence type="ECO:0000259" key="10">
    <source>
        <dbReference type="PROSITE" id="PS51760"/>
    </source>
</evidence>
<evidence type="ECO:0000256" key="1">
    <source>
        <dbReference type="ARBA" id="ARBA00000681"/>
    </source>
</evidence>
<dbReference type="Proteomes" id="UP000589520">
    <property type="component" value="Unassembled WGS sequence"/>
</dbReference>
<evidence type="ECO:0000256" key="9">
    <source>
        <dbReference type="RuleBase" id="RU361174"/>
    </source>
</evidence>
<evidence type="ECO:0000256" key="6">
    <source>
        <dbReference type="ARBA" id="ARBA00023277"/>
    </source>
</evidence>
<name>A0A7Y9PI92_9BACT</name>
<dbReference type="PRINTS" id="PR00134">
    <property type="entry name" value="GLHYDRLASE10"/>
</dbReference>